<feature type="domain" description="Biotin-protein ligase N-terminal" evidence="1">
    <location>
        <begin position="46"/>
        <end position="124"/>
    </location>
</feature>
<evidence type="ECO:0000313" key="2">
    <source>
        <dbReference type="EMBL" id="KAL0482840.1"/>
    </source>
</evidence>
<evidence type="ECO:0000313" key="4">
    <source>
        <dbReference type="Proteomes" id="UP001431209"/>
    </source>
</evidence>
<proteinExistence type="predicted"/>
<dbReference type="AlphaFoldDB" id="A0AAW2ZQQ7"/>
<dbReference type="EMBL" id="JAOPGA020001861">
    <property type="protein sequence ID" value="KAL0491780.1"/>
    <property type="molecule type" value="Genomic_DNA"/>
</dbReference>
<keyword evidence="4" id="KW-1185">Reference proteome</keyword>
<dbReference type="EMBL" id="JAOPGA020000901">
    <property type="protein sequence ID" value="KAL0482840.1"/>
    <property type="molecule type" value="Genomic_DNA"/>
</dbReference>
<dbReference type="InterPro" id="IPR019197">
    <property type="entry name" value="Biotin-prot_ligase_N"/>
</dbReference>
<organism evidence="3 4">
    <name type="scientific">Acrasis kona</name>
    <dbReference type="NCBI Taxonomy" id="1008807"/>
    <lineage>
        <taxon>Eukaryota</taxon>
        <taxon>Discoba</taxon>
        <taxon>Heterolobosea</taxon>
        <taxon>Tetramitia</taxon>
        <taxon>Eutetramitia</taxon>
        <taxon>Acrasidae</taxon>
        <taxon>Acrasis</taxon>
    </lineage>
</organism>
<reference evidence="3 4" key="1">
    <citation type="submission" date="2024-03" db="EMBL/GenBank/DDBJ databases">
        <title>The Acrasis kona genome and developmental transcriptomes reveal deep origins of eukaryotic multicellular pathways.</title>
        <authorList>
            <person name="Sheikh S."/>
            <person name="Fu C.-J."/>
            <person name="Brown M.W."/>
            <person name="Baldauf S.L."/>
        </authorList>
    </citation>
    <scope>NUCLEOTIDE SEQUENCE [LARGE SCALE GENOMIC DNA]</scope>
    <source>
        <strain evidence="3 4">ATCC MYA-3509</strain>
    </source>
</reference>
<protein>
    <recommendedName>
        <fullName evidence="1">Biotin-protein ligase N-terminal domain-containing protein</fullName>
    </recommendedName>
</protein>
<accession>A0AAW2ZQQ7</accession>
<dbReference type="Gene3D" id="3.40.50.880">
    <property type="match status" value="1"/>
</dbReference>
<name>A0AAW2ZQQ7_9EUKA</name>
<dbReference type="Proteomes" id="UP001431209">
    <property type="component" value="Unassembled WGS sequence"/>
</dbReference>
<gene>
    <name evidence="3" type="ORF">AKO1_000518</name>
    <name evidence="2" type="ORF">AKO1_014147</name>
</gene>
<dbReference type="SUPFAM" id="SSF52317">
    <property type="entry name" value="Class I glutamine amidotransferase-like"/>
    <property type="match status" value="1"/>
</dbReference>
<dbReference type="Pfam" id="PF09825">
    <property type="entry name" value="BPL_N"/>
    <property type="match status" value="1"/>
</dbReference>
<sequence>MSLQDLLAKRSASMRNKATSFVNKNPEAKKIGYFVYEKDPNHVKFMKLCEYLKEEFSIIQVTGEEICSGILESDGFDCLIIPGGYHVEHYKHMGGEEGGAAVRRAVNSGVGYIGICAGAYSACSVLPDEPIHSFCPTWNLLPQCKLKERQEPEYLWKRGMGECNIRLNKMGIDHLGHVSSDVKMFYRNGPCLEVLECECETSNECKAECHVLGLFDCDFDNENVKPGVLKNSASIVVGEHGQGKIFVYSAHPEASDPDVVVPMLIKSIRYVCTKNKLN</sequence>
<evidence type="ECO:0000259" key="1">
    <source>
        <dbReference type="Pfam" id="PF09825"/>
    </source>
</evidence>
<evidence type="ECO:0000313" key="3">
    <source>
        <dbReference type="EMBL" id="KAL0491780.1"/>
    </source>
</evidence>
<comment type="caution">
    <text evidence="3">The sequence shown here is derived from an EMBL/GenBank/DDBJ whole genome shotgun (WGS) entry which is preliminary data.</text>
</comment>
<dbReference type="InterPro" id="IPR029062">
    <property type="entry name" value="Class_I_gatase-like"/>
</dbReference>